<dbReference type="Proteomes" id="UP000245639">
    <property type="component" value="Unassembled WGS sequence"/>
</dbReference>
<comment type="caution">
    <text evidence="2">The sequence shown here is derived from an EMBL/GenBank/DDBJ whole genome shotgun (WGS) entry which is preliminary data.</text>
</comment>
<gene>
    <name evidence="2" type="ORF">C8D89_101497</name>
</gene>
<evidence type="ECO:0000256" key="1">
    <source>
        <dbReference type="SAM" id="MobiDB-lite"/>
    </source>
</evidence>
<evidence type="ECO:0000313" key="2">
    <source>
        <dbReference type="EMBL" id="PVZ14630.1"/>
    </source>
</evidence>
<evidence type="ECO:0000313" key="3">
    <source>
        <dbReference type="Proteomes" id="UP000245639"/>
    </source>
</evidence>
<sequence>MSEQRDTDPATVVPDAAPLRGEPAEPDQPNPEDVLPIGEASETEHLVDDE</sequence>
<protein>
    <submittedName>
        <fullName evidence="2">Uncharacterized protein</fullName>
    </submittedName>
</protein>
<keyword evidence="3" id="KW-1185">Reference proteome</keyword>
<dbReference type="AlphaFoldDB" id="A0A2U1FRC6"/>
<accession>A0A2U1FRC6</accession>
<reference evidence="2 3" key="1">
    <citation type="submission" date="2018-04" db="EMBL/GenBank/DDBJ databases">
        <title>Genomic Encyclopedia of Type Strains, Phase IV (KMG-IV): sequencing the most valuable type-strain genomes for metagenomic binning, comparative biology and taxonomic classification.</title>
        <authorList>
            <person name="Goeker M."/>
        </authorList>
    </citation>
    <scope>NUCLEOTIDE SEQUENCE [LARGE SCALE GENOMIC DNA]</scope>
    <source>
        <strain evidence="2 3">DSM 45771</strain>
    </source>
</reference>
<dbReference type="EMBL" id="QEKW01000001">
    <property type="protein sequence ID" value="PVZ14630.1"/>
    <property type="molecule type" value="Genomic_DNA"/>
</dbReference>
<name>A0A2U1FRC6_9PSEU</name>
<organism evidence="2 3">
    <name type="scientific">Actinomycetospora cinnamomea</name>
    <dbReference type="NCBI Taxonomy" id="663609"/>
    <lineage>
        <taxon>Bacteria</taxon>
        <taxon>Bacillati</taxon>
        <taxon>Actinomycetota</taxon>
        <taxon>Actinomycetes</taxon>
        <taxon>Pseudonocardiales</taxon>
        <taxon>Pseudonocardiaceae</taxon>
        <taxon>Actinomycetospora</taxon>
    </lineage>
</organism>
<dbReference type="RefSeq" id="WP_165825510.1">
    <property type="nucleotide sequence ID" value="NZ_QEKW01000001.1"/>
</dbReference>
<proteinExistence type="predicted"/>
<feature type="region of interest" description="Disordered" evidence="1">
    <location>
        <begin position="1"/>
        <end position="50"/>
    </location>
</feature>